<dbReference type="OrthoDB" id="440325at2759"/>
<evidence type="ECO:0000313" key="7">
    <source>
        <dbReference type="Proteomes" id="UP000002009"/>
    </source>
</evidence>
<dbReference type="FunCoup" id="C1FDH9">
    <property type="interactions" value="1338"/>
</dbReference>
<evidence type="ECO:0000256" key="1">
    <source>
        <dbReference type="ARBA" id="ARBA00009986"/>
    </source>
</evidence>
<dbReference type="InParanoid" id="C1FDH9"/>
<dbReference type="SUPFAM" id="SSF53720">
    <property type="entry name" value="ALDH-like"/>
    <property type="match status" value="1"/>
</dbReference>
<dbReference type="RefSeq" id="XP_002507135.1">
    <property type="nucleotide sequence ID" value="XM_002507089.1"/>
</dbReference>
<feature type="active site" evidence="3">
    <location>
        <position position="287"/>
    </location>
</feature>
<dbReference type="InterPro" id="IPR029510">
    <property type="entry name" value="Ald_DH_CS_GLU"/>
</dbReference>
<dbReference type="PANTHER" id="PTHR43570">
    <property type="entry name" value="ALDEHYDE DEHYDROGENASE"/>
    <property type="match status" value="1"/>
</dbReference>
<dbReference type="EMBL" id="CP001574">
    <property type="protein sequence ID" value="ACO68393.1"/>
    <property type="molecule type" value="Genomic_DNA"/>
</dbReference>
<name>C1FDH9_MICCC</name>
<feature type="domain" description="Aldehyde dehydrogenase" evidence="5">
    <location>
        <begin position="65"/>
        <end position="511"/>
    </location>
</feature>
<organism evidence="6 7">
    <name type="scientific">Micromonas commoda (strain RCC299 / NOUM17 / CCMP2709)</name>
    <name type="common">Picoplanktonic green alga</name>
    <dbReference type="NCBI Taxonomy" id="296587"/>
    <lineage>
        <taxon>Eukaryota</taxon>
        <taxon>Viridiplantae</taxon>
        <taxon>Chlorophyta</taxon>
        <taxon>Mamiellophyceae</taxon>
        <taxon>Mamiellales</taxon>
        <taxon>Mamiellaceae</taxon>
        <taxon>Micromonas</taxon>
    </lineage>
</organism>
<dbReference type="GO" id="GO:0006081">
    <property type="term" value="P:aldehyde metabolic process"/>
    <property type="evidence" value="ECO:0007669"/>
    <property type="project" value="InterPro"/>
</dbReference>
<dbReference type="InterPro" id="IPR016163">
    <property type="entry name" value="Ald_DH_C"/>
</dbReference>
<gene>
    <name evidence="6" type="primary">ALDH</name>
    <name evidence="6" type="ORF">MICPUN_113300</name>
</gene>
<dbReference type="AlphaFoldDB" id="C1FDH9"/>
<dbReference type="Proteomes" id="UP000002009">
    <property type="component" value="Chromosome 1"/>
</dbReference>
<evidence type="ECO:0000256" key="4">
    <source>
        <dbReference type="RuleBase" id="RU003345"/>
    </source>
</evidence>
<dbReference type="GO" id="GO:0005737">
    <property type="term" value="C:cytoplasm"/>
    <property type="evidence" value="ECO:0007669"/>
    <property type="project" value="TreeGrafter"/>
</dbReference>
<dbReference type="GeneID" id="8250455"/>
<evidence type="ECO:0000259" key="5">
    <source>
        <dbReference type="Pfam" id="PF00171"/>
    </source>
</evidence>
<dbReference type="OMA" id="PCIQGQV"/>
<dbReference type="InterPro" id="IPR015590">
    <property type="entry name" value="Aldehyde_DH_dom"/>
</dbReference>
<dbReference type="Gene3D" id="3.40.309.10">
    <property type="entry name" value="Aldehyde Dehydrogenase, Chain A, domain 2"/>
    <property type="match status" value="1"/>
</dbReference>
<dbReference type="PANTHER" id="PTHR43570:SF16">
    <property type="entry name" value="ALDEHYDE DEHYDROGENASE TYPE III, ISOFORM Q"/>
    <property type="match status" value="1"/>
</dbReference>
<keyword evidence="2 4" id="KW-0560">Oxidoreductase</keyword>
<evidence type="ECO:0000256" key="2">
    <source>
        <dbReference type="ARBA" id="ARBA00023002"/>
    </source>
</evidence>
<dbReference type="eggNOG" id="KOG2456">
    <property type="taxonomic scope" value="Eukaryota"/>
</dbReference>
<reference evidence="6 7" key="1">
    <citation type="journal article" date="2009" name="Science">
        <title>Green evolution and dynamic adaptations revealed by genomes of the marine picoeukaryotes Micromonas.</title>
        <authorList>
            <person name="Worden A.Z."/>
            <person name="Lee J.H."/>
            <person name="Mock T."/>
            <person name="Rouze P."/>
            <person name="Simmons M.P."/>
            <person name="Aerts A.L."/>
            <person name="Allen A.E."/>
            <person name="Cuvelier M.L."/>
            <person name="Derelle E."/>
            <person name="Everett M.V."/>
            <person name="Foulon E."/>
            <person name="Grimwood J."/>
            <person name="Gundlach H."/>
            <person name="Henrissat B."/>
            <person name="Napoli C."/>
            <person name="McDonald S.M."/>
            <person name="Parker M.S."/>
            <person name="Rombauts S."/>
            <person name="Salamov A."/>
            <person name="Von Dassow P."/>
            <person name="Badger J.H."/>
            <person name="Coutinho P.M."/>
            <person name="Demir E."/>
            <person name="Dubchak I."/>
            <person name="Gentemann C."/>
            <person name="Eikrem W."/>
            <person name="Gready J.E."/>
            <person name="John U."/>
            <person name="Lanier W."/>
            <person name="Lindquist E.A."/>
            <person name="Lucas S."/>
            <person name="Mayer K.F."/>
            <person name="Moreau H."/>
            <person name="Not F."/>
            <person name="Otillar R."/>
            <person name="Panaud O."/>
            <person name="Pangilinan J."/>
            <person name="Paulsen I."/>
            <person name="Piegu B."/>
            <person name="Poliakov A."/>
            <person name="Robbens S."/>
            <person name="Schmutz J."/>
            <person name="Toulza E."/>
            <person name="Wyss T."/>
            <person name="Zelensky A."/>
            <person name="Zhou K."/>
            <person name="Armbrust E.V."/>
            <person name="Bhattacharya D."/>
            <person name="Goodenough U.W."/>
            <person name="Van de Peer Y."/>
            <person name="Grigoriev I.V."/>
        </authorList>
    </citation>
    <scope>NUCLEOTIDE SEQUENCE [LARGE SCALE GENOMIC DNA]</scope>
    <source>
        <strain evidence="7">RCC299 / NOUM17</strain>
    </source>
</reference>
<dbReference type="Gene3D" id="3.40.605.10">
    <property type="entry name" value="Aldehyde Dehydrogenase, Chain A, domain 1"/>
    <property type="match status" value="1"/>
</dbReference>
<dbReference type="InterPro" id="IPR012394">
    <property type="entry name" value="Aldehyde_DH_NAD(P)"/>
</dbReference>
<comment type="similarity">
    <text evidence="1 4">Belongs to the aldehyde dehydrogenase family.</text>
</comment>
<dbReference type="STRING" id="296587.C1FDH9"/>
<dbReference type="GO" id="GO:0004029">
    <property type="term" value="F:aldehyde dehydrogenase (NAD+) activity"/>
    <property type="evidence" value="ECO:0007669"/>
    <property type="project" value="TreeGrafter"/>
</dbReference>
<proteinExistence type="inferred from homology"/>
<dbReference type="KEGG" id="mis:MICPUN_113300"/>
<dbReference type="PROSITE" id="PS00687">
    <property type="entry name" value="ALDEHYDE_DEHYDR_GLU"/>
    <property type="match status" value="1"/>
</dbReference>
<dbReference type="InterPro" id="IPR016161">
    <property type="entry name" value="Ald_DH/histidinol_DH"/>
</dbReference>
<dbReference type="Pfam" id="PF00171">
    <property type="entry name" value="Aldedh"/>
    <property type="match status" value="1"/>
</dbReference>
<accession>C1FDH9</accession>
<evidence type="ECO:0000256" key="3">
    <source>
        <dbReference type="PROSITE-ProRule" id="PRU10007"/>
    </source>
</evidence>
<keyword evidence="7" id="KW-1185">Reference proteome</keyword>
<sequence>MLSKLDVRPADVLTNDRTKAALCTFAGLTCVALSLQSWSSPIYASRCYAFDKGDRERSKGWKILGKRSVVDVSEIQTCVFEMRDAYASGCNLPLENRIASLSSLLRMVTENENRILDAVWKDLRRPVGETLYYDILLVQSELRKLIKNLRLWTAPERIAKHSLLTFPSSQWIENEPYGTVLVVGPFNYPFLLTISIVAGAVAAGNNVILKPSNDVPFSSILLEDLFSRYLDPAVVSVVGPRVPGDGIDVMTALLAEKFDFIFFTGSTQVGSIVAQRAGAKLTPYALELGGKNPVFVTPTADLQIAAKQCIWGRTLNSGQQCVAPEYVLCHHAILGEFAFELKRWIAKLISDPYSEGCMGQLVGGGSVARNATDRAVRFLDKIGTAGEKLVCGGGYRKELGIIEPTVVICGWDSELMQDELFCPILCVIPYHNLEDTAVMVRSRPKPLALYIFSRSTIEQRTVLDNTTSGGVTINGVIYHAGHSSLPFGGVGESGSGVYHGRHTIDCFQHKKPVLKKWRGVGDMGIISDPFFIYGPYRNGGMKTKLLRLVGYMS</sequence>
<protein>
    <submittedName>
        <fullName evidence="6">Aldehyde dehydrogenase</fullName>
    </submittedName>
</protein>
<evidence type="ECO:0000313" key="6">
    <source>
        <dbReference type="EMBL" id="ACO68393.1"/>
    </source>
</evidence>
<dbReference type="InterPro" id="IPR016162">
    <property type="entry name" value="Ald_DH_N"/>
</dbReference>